<dbReference type="Gene3D" id="1.20.59.20">
    <property type="match status" value="1"/>
</dbReference>
<dbReference type="EMBL" id="BAAANE010000004">
    <property type="protein sequence ID" value="GAA1635306.1"/>
    <property type="molecule type" value="Genomic_DNA"/>
</dbReference>
<comment type="caution">
    <text evidence="11">The sequence shown here is derived from an EMBL/GenBank/DDBJ whole genome shotgun (WGS) entry which is preliminary data.</text>
</comment>
<evidence type="ECO:0000256" key="2">
    <source>
        <dbReference type="ARBA" id="ARBA00022598"/>
    </source>
</evidence>
<gene>
    <name evidence="7 11" type="primary">tilS</name>
    <name evidence="11" type="ORF">GCM10009744_25200</name>
</gene>
<evidence type="ECO:0000259" key="10">
    <source>
        <dbReference type="Pfam" id="PF09179"/>
    </source>
</evidence>
<comment type="subcellular location">
    <subcellularLocation>
        <location evidence="7">Cytoplasm</location>
    </subcellularLocation>
</comment>
<dbReference type="InterPro" id="IPR014729">
    <property type="entry name" value="Rossmann-like_a/b/a_fold"/>
</dbReference>
<comment type="domain">
    <text evidence="7">The N-terminal region contains the highly conserved SGGXDS motif, predicted to be a P-loop motif involved in ATP binding.</text>
</comment>
<dbReference type="Pfam" id="PF01171">
    <property type="entry name" value="ATP_bind_3"/>
    <property type="match status" value="1"/>
</dbReference>
<keyword evidence="1 7" id="KW-0963">Cytoplasm</keyword>
<dbReference type="SUPFAM" id="SSF82829">
    <property type="entry name" value="MesJ substrate recognition domain-like"/>
    <property type="match status" value="1"/>
</dbReference>
<feature type="domain" description="tRNA(Ile)-lysidine synthase substrate-binding" evidence="10">
    <location>
        <begin position="274"/>
        <end position="332"/>
    </location>
</feature>
<evidence type="ECO:0000313" key="12">
    <source>
        <dbReference type="Proteomes" id="UP001501319"/>
    </source>
</evidence>
<dbReference type="PANTHER" id="PTHR43033:SF1">
    <property type="entry name" value="TRNA(ILE)-LYSIDINE SYNTHASE-RELATED"/>
    <property type="match status" value="1"/>
</dbReference>
<keyword evidence="4 7" id="KW-0547">Nucleotide-binding</keyword>
<keyword evidence="5 7" id="KW-0067">ATP-binding</keyword>
<dbReference type="InterPro" id="IPR012795">
    <property type="entry name" value="tRNA_Ile_lys_synt_N"/>
</dbReference>
<accession>A0ABP4R3Y0</accession>
<dbReference type="InterPro" id="IPR012094">
    <property type="entry name" value="tRNA_Ile_lys_synt"/>
</dbReference>
<comment type="function">
    <text evidence="7">Ligates lysine onto the cytidine present at position 34 of the AUA codon-specific tRNA(Ile) that contains the anticodon CAU, in an ATP-dependent manner. Cytidine is converted to lysidine, thus changing the amino acid specificity of the tRNA from methionine to isoleucine.</text>
</comment>
<evidence type="ECO:0000259" key="9">
    <source>
        <dbReference type="Pfam" id="PF01171"/>
    </source>
</evidence>
<dbReference type="EC" id="6.3.4.19" evidence="7"/>
<dbReference type="SUPFAM" id="SSF52402">
    <property type="entry name" value="Adenine nucleotide alpha hydrolases-like"/>
    <property type="match status" value="1"/>
</dbReference>
<dbReference type="Proteomes" id="UP001501319">
    <property type="component" value="Unassembled WGS sequence"/>
</dbReference>
<dbReference type="RefSeq" id="WP_344111326.1">
    <property type="nucleotide sequence ID" value="NZ_BAAANE010000004.1"/>
</dbReference>
<comment type="similarity">
    <text evidence="7">Belongs to the tRNA(Ile)-lysidine synthase family.</text>
</comment>
<evidence type="ECO:0000256" key="4">
    <source>
        <dbReference type="ARBA" id="ARBA00022741"/>
    </source>
</evidence>
<organism evidence="11 12">
    <name type="scientific">Kribbella alba</name>
    <dbReference type="NCBI Taxonomy" id="190197"/>
    <lineage>
        <taxon>Bacteria</taxon>
        <taxon>Bacillati</taxon>
        <taxon>Actinomycetota</taxon>
        <taxon>Actinomycetes</taxon>
        <taxon>Propionibacteriales</taxon>
        <taxon>Kribbellaceae</taxon>
        <taxon>Kribbella</taxon>
    </lineage>
</organism>
<feature type="domain" description="tRNA(Ile)-lysidine/2-thiocytidine synthase N-terminal" evidence="9">
    <location>
        <begin position="42"/>
        <end position="217"/>
    </location>
</feature>
<sequence length="344" mass="35738">MPGSADSTAEPDSKRGKLHPSIARVREAVRTALAELPRETTVLVACSGGADSLALAAATAFEAPKLGLRAGAVVVDHGLQAGSADVAATAAEQCRSLGLDPVQIRAVEVGDEGGPEGAARTARYDALRDVADEVGADVVLLAHTRDDQAETVLLGLARGSGARSLAAMAPVAGVLRRPFLEVSRATAAAACVASGLRPWRDPHNDDPAYKRVRVRHEVLPVLEEVLGPGVTEALARTAGLLRADADALDVLAADLAETAVRRTEDEVVCDIGMLEVEPTAIRTRALRQAALQAGCRATDLTAGHVAAVDALVTDWRGQRWIDLPQGIRAVRRAGFIVLAPGVTG</sequence>
<dbReference type="NCBIfam" id="TIGR02432">
    <property type="entry name" value="lysidine_TilS_N"/>
    <property type="match status" value="1"/>
</dbReference>
<keyword evidence="2 7" id="KW-0436">Ligase</keyword>
<dbReference type="InterPro" id="IPR011063">
    <property type="entry name" value="TilS/TtcA_N"/>
</dbReference>
<evidence type="ECO:0000256" key="5">
    <source>
        <dbReference type="ARBA" id="ARBA00022840"/>
    </source>
</evidence>
<comment type="catalytic activity">
    <reaction evidence="6 7">
        <text>cytidine(34) in tRNA(Ile2) + L-lysine + ATP = lysidine(34) in tRNA(Ile2) + AMP + diphosphate + H(+)</text>
        <dbReference type="Rhea" id="RHEA:43744"/>
        <dbReference type="Rhea" id="RHEA-COMP:10625"/>
        <dbReference type="Rhea" id="RHEA-COMP:10670"/>
        <dbReference type="ChEBI" id="CHEBI:15378"/>
        <dbReference type="ChEBI" id="CHEBI:30616"/>
        <dbReference type="ChEBI" id="CHEBI:32551"/>
        <dbReference type="ChEBI" id="CHEBI:33019"/>
        <dbReference type="ChEBI" id="CHEBI:82748"/>
        <dbReference type="ChEBI" id="CHEBI:83665"/>
        <dbReference type="ChEBI" id="CHEBI:456215"/>
        <dbReference type="EC" id="6.3.4.19"/>
    </reaction>
</comment>
<evidence type="ECO:0000313" key="11">
    <source>
        <dbReference type="EMBL" id="GAA1635306.1"/>
    </source>
</evidence>
<feature type="binding site" evidence="7">
    <location>
        <begin position="47"/>
        <end position="52"/>
    </location>
    <ligand>
        <name>ATP</name>
        <dbReference type="ChEBI" id="CHEBI:30616"/>
    </ligand>
</feature>
<dbReference type="InterPro" id="IPR015262">
    <property type="entry name" value="tRNA_Ile_lys_synt_subst-bd"/>
</dbReference>
<reference evidence="12" key="1">
    <citation type="journal article" date="2019" name="Int. J. Syst. Evol. Microbiol.">
        <title>The Global Catalogue of Microorganisms (GCM) 10K type strain sequencing project: providing services to taxonomists for standard genome sequencing and annotation.</title>
        <authorList>
            <consortium name="The Broad Institute Genomics Platform"/>
            <consortium name="The Broad Institute Genome Sequencing Center for Infectious Disease"/>
            <person name="Wu L."/>
            <person name="Ma J."/>
        </authorList>
    </citation>
    <scope>NUCLEOTIDE SEQUENCE [LARGE SCALE GENOMIC DNA]</scope>
    <source>
        <strain evidence="12">JCM 14306</strain>
    </source>
</reference>
<dbReference type="PANTHER" id="PTHR43033">
    <property type="entry name" value="TRNA(ILE)-LYSIDINE SYNTHASE-RELATED"/>
    <property type="match status" value="1"/>
</dbReference>
<proteinExistence type="inferred from homology"/>
<protein>
    <recommendedName>
        <fullName evidence="7">tRNA(Ile)-lysidine synthase</fullName>
        <ecNumber evidence="7">6.3.4.19</ecNumber>
    </recommendedName>
    <alternativeName>
        <fullName evidence="7">tRNA(Ile)-2-lysyl-cytidine synthase</fullName>
    </alternativeName>
    <alternativeName>
        <fullName evidence="7">tRNA(Ile)-lysidine synthetase</fullName>
    </alternativeName>
</protein>
<keyword evidence="12" id="KW-1185">Reference proteome</keyword>
<evidence type="ECO:0000256" key="8">
    <source>
        <dbReference type="SAM" id="MobiDB-lite"/>
    </source>
</evidence>
<feature type="region of interest" description="Disordered" evidence="8">
    <location>
        <begin position="1"/>
        <end position="20"/>
    </location>
</feature>
<name>A0ABP4R3Y0_9ACTN</name>
<keyword evidence="3 7" id="KW-0819">tRNA processing</keyword>
<evidence type="ECO:0000256" key="1">
    <source>
        <dbReference type="ARBA" id="ARBA00022490"/>
    </source>
</evidence>
<dbReference type="Pfam" id="PF09179">
    <property type="entry name" value="TilS"/>
    <property type="match status" value="1"/>
</dbReference>
<evidence type="ECO:0000256" key="7">
    <source>
        <dbReference type="HAMAP-Rule" id="MF_01161"/>
    </source>
</evidence>
<dbReference type="Gene3D" id="3.40.50.620">
    <property type="entry name" value="HUPs"/>
    <property type="match status" value="1"/>
</dbReference>
<evidence type="ECO:0000256" key="6">
    <source>
        <dbReference type="ARBA" id="ARBA00048539"/>
    </source>
</evidence>
<dbReference type="HAMAP" id="MF_01161">
    <property type="entry name" value="tRNA_Ile_lys_synt"/>
    <property type="match status" value="1"/>
</dbReference>
<dbReference type="CDD" id="cd01992">
    <property type="entry name" value="TilS_N"/>
    <property type="match status" value="1"/>
</dbReference>
<evidence type="ECO:0000256" key="3">
    <source>
        <dbReference type="ARBA" id="ARBA00022694"/>
    </source>
</evidence>